<dbReference type="GO" id="GO:0016020">
    <property type="term" value="C:membrane"/>
    <property type="evidence" value="ECO:0007669"/>
    <property type="project" value="TreeGrafter"/>
</dbReference>
<dbReference type="GO" id="GO:0016491">
    <property type="term" value="F:oxidoreductase activity"/>
    <property type="evidence" value="ECO:0007669"/>
    <property type="project" value="UniProtKB-KW"/>
</dbReference>
<evidence type="ECO:0000259" key="4">
    <source>
        <dbReference type="SMART" id="SM00822"/>
    </source>
</evidence>
<reference evidence="5 6" key="1">
    <citation type="submission" date="2019-09" db="EMBL/GenBank/DDBJ databases">
        <authorList>
            <person name="Depoorter E."/>
        </authorList>
    </citation>
    <scope>NUCLEOTIDE SEQUENCE [LARGE SCALE GENOMIC DNA]</scope>
    <source>
        <strain evidence="5">R-71033</strain>
    </source>
</reference>
<dbReference type="RefSeq" id="WP_089485505.1">
    <property type="nucleotide sequence ID" value="NZ_CABVQS010000001.1"/>
</dbReference>
<dbReference type="Proteomes" id="UP000494109">
    <property type="component" value="Unassembled WGS sequence"/>
</dbReference>
<organism evidence="5 6">
    <name type="scientific">Burkholderia contaminans</name>
    <dbReference type="NCBI Taxonomy" id="488447"/>
    <lineage>
        <taxon>Bacteria</taxon>
        <taxon>Pseudomonadati</taxon>
        <taxon>Pseudomonadota</taxon>
        <taxon>Betaproteobacteria</taxon>
        <taxon>Burkholderiales</taxon>
        <taxon>Burkholderiaceae</taxon>
        <taxon>Burkholderia</taxon>
        <taxon>Burkholderia cepacia complex</taxon>
    </lineage>
</organism>
<dbReference type="InterPro" id="IPR002347">
    <property type="entry name" value="SDR_fam"/>
</dbReference>
<evidence type="ECO:0000313" key="5">
    <source>
        <dbReference type="EMBL" id="VWC74925.1"/>
    </source>
</evidence>
<dbReference type="InterPro" id="IPR057326">
    <property type="entry name" value="KR_dom"/>
</dbReference>
<proteinExistence type="inferred from homology"/>
<gene>
    <name evidence="5" type="ORF">BCO71033_00062</name>
</gene>
<evidence type="ECO:0000256" key="2">
    <source>
        <dbReference type="ARBA" id="ARBA00023002"/>
    </source>
</evidence>
<dbReference type="InterPro" id="IPR036291">
    <property type="entry name" value="NAD(P)-bd_dom_sf"/>
</dbReference>
<dbReference type="EMBL" id="CABVQS010000001">
    <property type="protein sequence ID" value="VWC74925.1"/>
    <property type="molecule type" value="Genomic_DNA"/>
</dbReference>
<dbReference type="PRINTS" id="PR00080">
    <property type="entry name" value="SDRFAMILY"/>
</dbReference>
<evidence type="ECO:0000256" key="3">
    <source>
        <dbReference type="RuleBase" id="RU000363"/>
    </source>
</evidence>
<dbReference type="Gene3D" id="3.40.50.720">
    <property type="entry name" value="NAD(P)-binding Rossmann-like Domain"/>
    <property type="match status" value="1"/>
</dbReference>
<dbReference type="Pfam" id="PF00106">
    <property type="entry name" value="adh_short"/>
    <property type="match status" value="1"/>
</dbReference>
<dbReference type="SUPFAM" id="SSF51735">
    <property type="entry name" value="NAD(P)-binding Rossmann-fold domains"/>
    <property type="match status" value="1"/>
</dbReference>
<dbReference type="PANTHER" id="PTHR44196">
    <property type="entry name" value="DEHYDROGENASE/REDUCTASE SDR FAMILY MEMBER 7B"/>
    <property type="match status" value="1"/>
</dbReference>
<keyword evidence="2" id="KW-0560">Oxidoreductase</keyword>
<dbReference type="PANTHER" id="PTHR44196:SF1">
    <property type="entry name" value="DEHYDROGENASE_REDUCTASE SDR FAMILY MEMBER 7B"/>
    <property type="match status" value="1"/>
</dbReference>
<dbReference type="CDD" id="cd05233">
    <property type="entry name" value="SDR_c"/>
    <property type="match status" value="1"/>
</dbReference>
<dbReference type="SMART" id="SM00822">
    <property type="entry name" value="PKS_KR"/>
    <property type="match status" value="1"/>
</dbReference>
<dbReference type="AlphaFoldDB" id="A0A6P2V692"/>
<feature type="domain" description="Ketoreductase" evidence="4">
    <location>
        <begin position="7"/>
        <end position="195"/>
    </location>
</feature>
<comment type="similarity">
    <text evidence="1 3">Belongs to the short-chain dehydrogenases/reductases (SDR) family.</text>
</comment>
<evidence type="ECO:0000313" key="6">
    <source>
        <dbReference type="Proteomes" id="UP000494109"/>
    </source>
</evidence>
<dbReference type="InterPro" id="IPR020904">
    <property type="entry name" value="Sc_DH/Rdtase_CS"/>
</dbReference>
<evidence type="ECO:0000256" key="1">
    <source>
        <dbReference type="ARBA" id="ARBA00006484"/>
    </source>
</evidence>
<accession>A0A6P2V692</accession>
<dbReference type="PRINTS" id="PR00081">
    <property type="entry name" value="GDHRDH"/>
</dbReference>
<protein>
    <submittedName>
        <fullName evidence="5">Short-chain dehydrogenase/reductase SDR</fullName>
    </submittedName>
</protein>
<dbReference type="PROSITE" id="PS00061">
    <property type="entry name" value="ADH_SHORT"/>
    <property type="match status" value="1"/>
</dbReference>
<sequence length="317" mass="33945">MRDFANKVAAITGAGSGMGRSLAIQLAQAGCHVSLADKNGVGLAETERIVRTIAPNVRVSTRVLDVGDRDAMFAWADDTAKEHGKVNLIFNNAGVALSSTIEGMEYSDLEWIVNINFWGVVHGTKAFLPHLKAAGEGHVINTSSLFGIFAQPGMSGYNATKFAVRGFTESLRQELDMMKCGVSATCVHPGGIRTNIAQSSRVAKNMVGFMIESEQQGRDEFEKFFITTADDAARTILAGVRKDKRRVLIGRDAKGADWLVRILPAAYQAIVVLATRREAAKARRRAARYGAAPAATPAPVSLHATYNPAGNPGGEQS</sequence>
<name>A0A6P2V692_9BURK</name>